<evidence type="ECO:0000313" key="1">
    <source>
        <dbReference type="EMBL" id="KAH6834600.1"/>
    </source>
</evidence>
<sequence length="121" mass="13060">MAVNRVTSKFIVIGSKTLFNNAWFCRGFVSATAPYHEAKIDKETCGKIIETAETMIDGAKEVERVGEAITEEVIKATGQMVADAANKGLEKASQRADGKTSKDMLDTGKAAAEAVKEKFDK</sequence>
<proteinExistence type="predicted"/>
<accession>A0AAD4JKA1</accession>
<comment type="caution">
    <text evidence="1">The sequence shown here is derived from an EMBL/GenBank/DDBJ whole genome shotgun (WGS) entry which is preliminary data.</text>
</comment>
<dbReference type="AlphaFoldDB" id="A0AAD4JKA1"/>
<dbReference type="EMBL" id="SDAM02000045">
    <property type="protein sequence ID" value="KAH6834600.1"/>
    <property type="molecule type" value="Genomic_DNA"/>
</dbReference>
<dbReference type="Proteomes" id="UP001190926">
    <property type="component" value="Unassembled WGS sequence"/>
</dbReference>
<organism evidence="1 2">
    <name type="scientific">Perilla frutescens var. hirtella</name>
    <name type="common">Perilla citriodora</name>
    <name type="synonym">Perilla setoyensis</name>
    <dbReference type="NCBI Taxonomy" id="608512"/>
    <lineage>
        <taxon>Eukaryota</taxon>
        <taxon>Viridiplantae</taxon>
        <taxon>Streptophyta</taxon>
        <taxon>Embryophyta</taxon>
        <taxon>Tracheophyta</taxon>
        <taxon>Spermatophyta</taxon>
        <taxon>Magnoliopsida</taxon>
        <taxon>eudicotyledons</taxon>
        <taxon>Gunneridae</taxon>
        <taxon>Pentapetalae</taxon>
        <taxon>asterids</taxon>
        <taxon>lamiids</taxon>
        <taxon>Lamiales</taxon>
        <taxon>Lamiaceae</taxon>
        <taxon>Nepetoideae</taxon>
        <taxon>Elsholtzieae</taxon>
        <taxon>Perilla</taxon>
    </lineage>
</organism>
<name>A0AAD4JKA1_PERFH</name>
<protein>
    <submittedName>
        <fullName evidence="1">Uncharacterized protein</fullName>
    </submittedName>
</protein>
<keyword evidence="2" id="KW-1185">Reference proteome</keyword>
<reference evidence="1 2" key="1">
    <citation type="journal article" date="2021" name="Nat. Commun.">
        <title>Incipient diploidization of the medicinal plant Perilla within 10,000 years.</title>
        <authorList>
            <person name="Zhang Y."/>
            <person name="Shen Q."/>
            <person name="Leng L."/>
            <person name="Zhang D."/>
            <person name="Chen S."/>
            <person name="Shi Y."/>
            <person name="Ning Z."/>
            <person name="Chen S."/>
        </authorList>
    </citation>
    <scope>NUCLEOTIDE SEQUENCE [LARGE SCALE GENOMIC DNA]</scope>
    <source>
        <strain evidence="2">cv. PC099</strain>
    </source>
</reference>
<gene>
    <name evidence="1" type="ORF">C2S53_006123</name>
</gene>
<evidence type="ECO:0000313" key="2">
    <source>
        <dbReference type="Proteomes" id="UP001190926"/>
    </source>
</evidence>